<keyword evidence="3" id="KW-0328">Glycosyltransferase</keyword>
<dbReference type="PANTHER" id="PTHR45947:SF3">
    <property type="entry name" value="SULFOQUINOVOSYL TRANSFERASE SQD2"/>
    <property type="match status" value="1"/>
</dbReference>
<dbReference type="InterPro" id="IPR028098">
    <property type="entry name" value="Glyco_trans_4-like_N"/>
</dbReference>
<proteinExistence type="predicted"/>
<dbReference type="Proteomes" id="UP000317977">
    <property type="component" value="Unassembled WGS sequence"/>
</dbReference>
<feature type="domain" description="Glycosyl transferase family 1" evidence="1">
    <location>
        <begin position="199"/>
        <end position="366"/>
    </location>
</feature>
<evidence type="ECO:0000259" key="2">
    <source>
        <dbReference type="Pfam" id="PF13439"/>
    </source>
</evidence>
<dbReference type="EMBL" id="SJPX01000002">
    <property type="protein sequence ID" value="TWU55679.1"/>
    <property type="molecule type" value="Genomic_DNA"/>
</dbReference>
<protein>
    <submittedName>
        <fullName evidence="3">D-inositol 3-phosphate glycosyltransferase</fullName>
        <ecNumber evidence="3">2.4.1.250</ecNumber>
    </submittedName>
</protein>
<dbReference type="GO" id="GO:0102710">
    <property type="term" value="F:D-inositol-3-phosphate glycosyltransferase activity"/>
    <property type="evidence" value="ECO:0007669"/>
    <property type="project" value="UniProtKB-EC"/>
</dbReference>
<dbReference type="InterPro" id="IPR050194">
    <property type="entry name" value="Glycosyltransferase_grp1"/>
</dbReference>
<dbReference type="InterPro" id="IPR001296">
    <property type="entry name" value="Glyco_trans_1"/>
</dbReference>
<dbReference type="RefSeq" id="WP_146533827.1">
    <property type="nucleotide sequence ID" value="NZ_SJPX01000002.1"/>
</dbReference>
<dbReference type="Pfam" id="PF00534">
    <property type="entry name" value="Glycos_transf_1"/>
    <property type="match status" value="1"/>
</dbReference>
<keyword evidence="4" id="KW-1185">Reference proteome</keyword>
<dbReference type="Gene3D" id="3.40.50.2000">
    <property type="entry name" value="Glycogen Phosphorylase B"/>
    <property type="match status" value="2"/>
</dbReference>
<dbReference type="AlphaFoldDB" id="A0A5C6F7C6"/>
<dbReference type="CDD" id="cd03801">
    <property type="entry name" value="GT4_PimA-like"/>
    <property type="match status" value="1"/>
</dbReference>
<evidence type="ECO:0000313" key="3">
    <source>
        <dbReference type="EMBL" id="TWU55679.1"/>
    </source>
</evidence>
<feature type="domain" description="Glycosyltransferase subfamily 4-like N-terminal" evidence="2">
    <location>
        <begin position="16"/>
        <end position="188"/>
    </location>
</feature>
<accession>A0A5C6F7C6</accession>
<organism evidence="3 4">
    <name type="scientific">Rubripirellula reticaptiva</name>
    <dbReference type="NCBI Taxonomy" id="2528013"/>
    <lineage>
        <taxon>Bacteria</taxon>
        <taxon>Pseudomonadati</taxon>
        <taxon>Planctomycetota</taxon>
        <taxon>Planctomycetia</taxon>
        <taxon>Pirellulales</taxon>
        <taxon>Pirellulaceae</taxon>
        <taxon>Rubripirellula</taxon>
    </lineage>
</organism>
<gene>
    <name evidence="3" type="primary">mshA_5</name>
    <name evidence="3" type="ORF">Poly59_19790</name>
</gene>
<dbReference type="SUPFAM" id="SSF53756">
    <property type="entry name" value="UDP-Glycosyltransferase/glycogen phosphorylase"/>
    <property type="match status" value="1"/>
</dbReference>
<sequence>MKILYHHRTRGDGAEGVHINEMKNAFVELGHEVDLCCPKSAKREAGLKFGMTGTTAEKSKGLIGTIRIAVRQFAELGYNAISIPRLAISIFQNRPDVIYERYSCYHFAGVLVAKLARIPIVLEVNSTYAGRFNRRKIAFKNVCKLTERFVLSNSTLIATVSEPLRQCIVDRTNDSGRVVVTPNAINERRVRDHVQNLDASRQDLGIPSDSVVIGFVGSLRRWHGVGMLIRVMPEVLREIPNSIFLVVGAGELEGELDTLKCQQEVGNRLVLTGGVSHDRVNTLIDAMDIGLMPHSNDWGSPMKILEYMSLGKTCIAPRLPPIQEIVNDGETGVLFSAGSETEFLNAMICTCKDKLKRERIGANAKKYVLAERRWTDNASQIISVLDQYENSIKN</sequence>
<dbReference type="PANTHER" id="PTHR45947">
    <property type="entry name" value="SULFOQUINOVOSYL TRANSFERASE SQD2"/>
    <property type="match status" value="1"/>
</dbReference>
<keyword evidence="3" id="KW-0808">Transferase</keyword>
<dbReference type="OrthoDB" id="9813214at2"/>
<name>A0A5C6F7C6_9BACT</name>
<comment type="caution">
    <text evidence="3">The sequence shown here is derived from an EMBL/GenBank/DDBJ whole genome shotgun (WGS) entry which is preliminary data.</text>
</comment>
<evidence type="ECO:0000259" key="1">
    <source>
        <dbReference type="Pfam" id="PF00534"/>
    </source>
</evidence>
<dbReference type="Pfam" id="PF13439">
    <property type="entry name" value="Glyco_transf_4"/>
    <property type="match status" value="1"/>
</dbReference>
<evidence type="ECO:0000313" key="4">
    <source>
        <dbReference type="Proteomes" id="UP000317977"/>
    </source>
</evidence>
<reference evidence="3 4" key="1">
    <citation type="submission" date="2019-02" db="EMBL/GenBank/DDBJ databases">
        <title>Deep-cultivation of Planctomycetes and their phenomic and genomic characterization uncovers novel biology.</title>
        <authorList>
            <person name="Wiegand S."/>
            <person name="Jogler M."/>
            <person name="Boedeker C."/>
            <person name="Pinto D."/>
            <person name="Vollmers J."/>
            <person name="Rivas-Marin E."/>
            <person name="Kohn T."/>
            <person name="Peeters S.H."/>
            <person name="Heuer A."/>
            <person name="Rast P."/>
            <person name="Oberbeckmann S."/>
            <person name="Bunk B."/>
            <person name="Jeske O."/>
            <person name="Meyerdierks A."/>
            <person name="Storesund J.E."/>
            <person name="Kallscheuer N."/>
            <person name="Luecker S."/>
            <person name="Lage O.M."/>
            <person name="Pohl T."/>
            <person name="Merkel B.J."/>
            <person name="Hornburger P."/>
            <person name="Mueller R.-W."/>
            <person name="Bruemmer F."/>
            <person name="Labrenz M."/>
            <person name="Spormann A.M."/>
            <person name="Op Den Camp H."/>
            <person name="Overmann J."/>
            <person name="Amann R."/>
            <person name="Jetten M.S.M."/>
            <person name="Mascher T."/>
            <person name="Medema M.H."/>
            <person name="Devos D.P."/>
            <person name="Kaster A.-K."/>
            <person name="Ovreas L."/>
            <person name="Rohde M."/>
            <person name="Galperin M.Y."/>
            <person name="Jogler C."/>
        </authorList>
    </citation>
    <scope>NUCLEOTIDE SEQUENCE [LARGE SCALE GENOMIC DNA]</scope>
    <source>
        <strain evidence="3 4">Poly59</strain>
    </source>
</reference>
<dbReference type="EC" id="2.4.1.250" evidence="3"/>